<gene>
    <name evidence="1" type="ORF">JX360_01930</name>
</gene>
<dbReference type="EMBL" id="JAFIRA010000002">
    <property type="protein sequence ID" value="MCJ2541672.1"/>
    <property type="molecule type" value="Genomic_DNA"/>
</dbReference>
<accession>A0ABT0C7A5</accession>
<name>A0ABT0C7A5_THEVL</name>
<proteinExistence type="predicted"/>
<dbReference type="RefSeq" id="WP_244348793.1">
    <property type="nucleotide sequence ID" value="NZ_JAFIRA010000002.1"/>
</dbReference>
<protein>
    <submittedName>
        <fullName evidence="1">Uncharacterized protein</fullName>
    </submittedName>
</protein>
<keyword evidence="2" id="KW-1185">Reference proteome</keyword>
<sequence>MARFNPLCFGMEITRMFEQGQSYFAPSKVETWLRQHDQNPSDYEISFHQELPPVGSSAVMWIRIDLKRLDGQPVDPWLLEEINRVD</sequence>
<reference evidence="1" key="1">
    <citation type="submission" date="2021-02" db="EMBL/GenBank/DDBJ databases">
        <title>The CRISPR/cas machinery reduction and long-range gene transfer in the hot spring cyanobacterium Synechococcus.</title>
        <authorList>
            <person name="Dvorak P."/>
            <person name="Jahodarova E."/>
            <person name="Hasler P."/>
            <person name="Poulickova A."/>
        </authorList>
    </citation>
    <scope>NUCLEOTIDE SEQUENCE</scope>
    <source>
        <strain evidence="1">Rupite</strain>
    </source>
</reference>
<organism evidence="1 2">
    <name type="scientific">Thermostichus vulcanus str. 'Rupite'</name>
    <dbReference type="NCBI Taxonomy" id="2813851"/>
    <lineage>
        <taxon>Bacteria</taxon>
        <taxon>Bacillati</taxon>
        <taxon>Cyanobacteriota</taxon>
        <taxon>Cyanophyceae</taxon>
        <taxon>Thermostichales</taxon>
        <taxon>Thermostichaceae</taxon>
        <taxon>Thermostichus</taxon>
    </lineage>
</organism>
<dbReference type="Proteomes" id="UP000830835">
    <property type="component" value="Unassembled WGS sequence"/>
</dbReference>
<evidence type="ECO:0000313" key="1">
    <source>
        <dbReference type="EMBL" id="MCJ2541672.1"/>
    </source>
</evidence>
<comment type="caution">
    <text evidence="1">The sequence shown here is derived from an EMBL/GenBank/DDBJ whole genome shotgun (WGS) entry which is preliminary data.</text>
</comment>
<evidence type="ECO:0000313" key="2">
    <source>
        <dbReference type="Proteomes" id="UP000830835"/>
    </source>
</evidence>